<feature type="transmembrane region" description="Helical" evidence="8">
    <location>
        <begin position="102"/>
        <end position="132"/>
    </location>
</feature>
<reference evidence="10 11" key="1">
    <citation type="submission" date="2019-12" db="EMBL/GenBank/DDBJ databases">
        <authorList>
            <person name="Scholz U."/>
            <person name="Mascher M."/>
            <person name="Fiebig A."/>
        </authorList>
    </citation>
    <scope>NUCLEOTIDE SEQUENCE</scope>
</reference>
<dbReference type="Proteomes" id="UP001189122">
    <property type="component" value="Unassembled WGS sequence"/>
</dbReference>
<organism evidence="10">
    <name type="scientific">Spirodela intermedia</name>
    <name type="common">Intermediate duckweed</name>
    <dbReference type="NCBI Taxonomy" id="51605"/>
    <lineage>
        <taxon>Eukaryota</taxon>
        <taxon>Viridiplantae</taxon>
        <taxon>Streptophyta</taxon>
        <taxon>Embryophyta</taxon>
        <taxon>Tracheophyta</taxon>
        <taxon>Spermatophyta</taxon>
        <taxon>Magnoliopsida</taxon>
        <taxon>Liliopsida</taxon>
        <taxon>Araceae</taxon>
        <taxon>Lemnoideae</taxon>
        <taxon>Spirodela</taxon>
    </lineage>
</organism>
<dbReference type="AlphaFoldDB" id="A0A7I8J0Z1"/>
<name>A0A7I8J0Z1_SPIIN</name>
<dbReference type="InterPro" id="IPR044173">
    <property type="entry name" value="CASPL"/>
</dbReference>
<evidence type="ECO:0000256" key="4">
    <source>
        <dbReference type="ARBA" id="ARBA00022475"/>
    </source>
</evidence>
<evidence type="ECO:0000256" key="2">
    <source>
        <dbReference type="ARBA" id="ARBA00007651"/>
    </source>
</evidence>
<sequence length="184" mass="19303">MESDAGYGRRSPPVNYFSADFSIRLLLFATSLTGLVVLATSKQTERIRTAAAPFFTVRSAQFDHAPGLIYLMAALAAACGYSVVTLVASATAVRKASPSTKLLLHLIILDAIMAGVVAAATGAGGGVAYIGLKGNSHVNWNKISGVYDTFCRHVASAVGVSLIASIILVLLVILSAYSLYRRAH</sequence>
<feature type="transmembrane region" description="Helical" evidence="8">
    <location>
        <begin position="154"/>
        <end position="180"/>
    </location>
</feature>
<dbReference type="EMBL" id="CACRZD030000007">
    <property type="protein sequence ID" value="CAA6663473.1"/>
    <property type="molecule type" value="Genomic_DNA"/>
</dbReference>
<evidence type="ECO:0000259" key="9">
    <source>
        <dbReference type="Pfam" id="PF04535"/>
    </source>
</evidence>
<dbReference type="PANTHER" id="PTHR36488">
    <property type="entry name" value="CASP-LIKE PROTEIN 1U1"/>
    <property type="match status" value="1"/>
</dbReference>
<dbReference type="PANTHER" id="PTHR36488:SF8">
    <property type="entry name" value="CASP-LIKE PROTEIN 1U1"/>
    <property type="match status" value="1"/>
</dbReference>
<evidence type="ECO:0000256" key="6">
    <source>
        <dbReference type="ARBA" id="ARBA00022989"/>
    </source>
</evidence>
<proteinExistence type="inferred from homology"/>
<dbReference type="EMBL" id="LR743594">
    <property type="protein sequence ID" value="CAA2623959.1"/>
    <property type="molecule type" value="Genomic_DNA"/>
</dbReference>
<dbReference type="InterPro" id="IPR006702">
    <property type="entry name" value="CASP_dom"/>
</dbReference>
<gene>
    <name evidence="10" type="ORF">SI7747_07009858</name>
</gene>
<evidence type="ECO:0000256" key="1">
    <source>
        <dbReference type="ARBA" id="ARBA00004651"/>
    </source>
</evidence>
<comment type="subunit">
    <text evidence="3 8">Homodimer and heterodimers.</text>
</comment>
<feature type="transmembrane region" description="Helical" evidence="8">
    <location>
        <begin position="21"/>
        <end position="39"/>
    </location>
</feature>
<keyword evidence="6 8" id="KW-1133">Transmembrane helix</keyword>
<comment type="similarity">
    <text evidence="2 8">Belongs to the Casparian strip membrane proteins (CASP) family.</text>
</comment>
<feature type="transmembrane region" description="Helical" evidence="8">
    <location>
        <begin position="68"/>
        <end position="90"/>
    </location>
</feature>
<evidence type="ECO:0000256" key="5">
    <source>
        <dbReference type="ARBA" id="ARBA00022692"/>
    </source>
</evidence>
<keyword evidence="11" id="KW-1185">Reference proteome</keyword>
<evidence type="ECO:0000256" key="8">
    <source>
        <dbReference type="RuleBase" id="RU361233"/>
    </source>
</evidence>
<dbReference type="GO" id="GO:0005886">
    <property type="term" value="C:plasma membrane"/>
    <property type="evidence" value="ECO:0007669"/>
    <property type="project" value="UniProtKB-SubCell"/>
</dbReference>
<keyword evidence="4 8" id="KW-1003">Cell membrane</keyword>
<protein>
    <recommendedName>
        <fullName evidence="8">CASP-like protein</fullName>
    </recommendedName>
</protein>
<keyword evidence="7 8" id="KW-0472">Membrane</keyword>
<keyword evidence="5 8" id="KW-0812">Transmembrane</keyword>
<evidence type="ECO:0000256" key="3">
    <source>
        <dbReference type="ARBA" id="ARBA00011489"/>
    </source>
</evidence>
<evidence type="ECO:0000313" key="10">
    <source>
        <dbReference type="EMBL" id="CAA2623959.1"/>
    </source>
</evidence>
<accession>A0A7I8J0Z1</accession>
<comment type="subcellular location">
    <subcellularLocation>
        <location evidence="1 8">Cell membrane</location>
        <topology evidence="1 8">Multi-pass membrane protein</topology>
    </subcellularLocation>
</comment>
<feature type="domain" description="Casparian strip membrane protein" evidence="9">
    <location>
        <begin position="18"/>
        <end position="166"/>
    </location>
</feature>
<evidence type="ECO:0000313" key="11">
    <source>
        <dbReference type="Proteomes" id="UP001189122"/>
    </source>
</evidence>
<dbReference type="Pfam" id="PF04535">
    <property type="entry name" value="CASP_dom"/>
    <property type="match status" value="1"/>
</dbReference>
<dbReference type="InterPro" id="IPR006459">
    <property type="entry name" value="CASP/CASPL"/>
</dbReference>
<evidence type="ECO:0000256" key="7">
    <source>
        <dbReference type="ARBA" id="ARBA00023136"/>
    </source>
</evidence>
<dbReference type="NCBIfam" id="TIGR01569">
    <property type="entry name" value="A_tha_TIGR01569"/>
    <property type="match status" value="1"/>
</dbReference>